<dbReference type="KEGG" id="lbc:LACBIDRAFT_321480"/>
<accession>B0CT16</accession>
<dbReference type="OrthoDB" id="3020383at2759"/>
<dbReference type="Proteomes" id="UP000001194">
    <property type="component" value="Unassembled WGS sequence"/>
</dbReference>
<evidence type="ECO:0000313" key="2">
    <source>
        <dbReference type="Proteomes" id="UP000001194"/>
    </source>
</evidence>
<name>B0CT16_LACBS</name>
<dbReference type="AlphaFoldDB" id="B0CT16"/>
<proteinExistence type="predicted"/>
<dbReference type="HOGENOM" id="CLU_1214947_0_0_1"/>
<organism evidence="2">
    <name type="scientific">Laccaria bicolor (strain S238N-H82 / ATCC MYA-4686)</name>
    <name type="common">Bicoloured deceiver</name>
    <name type="synonym">Laccaria laccata var. bicolor</name>
    <dbReference type="NCBI Taxonomy" id="486041"/>
    <lineage>
        <taxon>Eukaryota</taxon>
        <taxon>Fungi</taxon>
        <taxon>Dikarya</taxon>
        <taxon>Basidiomycota</taxon>
        <taxon>Agaricomycotina</taxon>
        <taxon>Agaricomycetes</taxon>
        <taxon>Agaricomycetidae</taxon>
        <taxon>Agaricales</taxon>
        <taxon>Agaricineae</taxon>
        <taxon>Hydnangiaceae</taxon>
        <taxon>Laccaria</taxon>
    </lineage>
</organism>
<dbReference type="InParanoid" id="B0CT16"/>
<reference evidence="1 2" key="1">
    <citation type="journal article" date="2008" name="Nature">
        <title>The genome of Laccaria bicolor provides insights into mycorrhizal symbiosis.</title>
        <authorList>
            <person name="Martin F."/>
            <person name="Aerts A."/>
            <person name="Ahren D."/>
            <person name="Brun A."/>
            <person name="Danchin E.G.J."/>
            <person name="Duchaussoy F."/>
            <person name="Gibon J."/>
            <person name="Kohler A."/>
            <person name="Lindquist E."/>
            <person name="Pereda V."/>
            <person name="Salamov A."/>
            <person name="Shapiro H.J."/>
            <person name="Wuyts J."/>
            <person name="Blaudez D."/>
            <person name="Buee M."/>
            <person name="Brokstein P."/>
            <person name="Canbaeck B."/>
            <person name="Cohen D."/>
            <person name="Courty P.E."/>
            <person name="Coutinho P.M."/>
            <person name="Delaruelle C."/>
            <person name="Detter J.C."/>
            <person name="Deveau A."/>
            <person name="DiFazio S."/>
            <person name="Duplessis S."/>
            <person name="Fraissinet-Tachet L."/>
            <person name="Lucic E."/>
            <person name="Frey-Klett P."/>
            <person name="Fourrey C."/>
            <person name="Feussner I."/>
            <person name="Gay G."/>
            <person name="Grimwood J."/>
            <person name="Hoegger P.J."/>
            <person name="Jain P."/>
            <person name="Kilaru S."/>
            <person name="Labbe J."/>
            <person name="Lin Y.C."/>
            <person name="Legue V."/>
            <person name="Le Tacon F."/>
            <person name="Marmeisse R."/>
            <person name="Melayah D."/>
            <person name="Montanini B."/>
            <person name="Muratet M."/>
            <person name="Nehls U."/>
            <person name="Niculita-Hirzel H."/>
            <person name="Oudot-Le Secq M.P."/>
            <person name="Peter M."/>
            <person name="Quesneville H."/>
            <person name="Rajashekar B."/>
            <person name="Reich M."/>
            <person name="Rouhier N."/>
            <person name="Schmutz J."/>
            <person name="Yin T."/>
            <person name="Chalot M."/>
            <person name="Henrissat B."/>
            <person name="Kuees U."/>
            <person name="Lucas S."/>
            <person name="Van de Peer Y."/>
            <person name="Podila G.K."/>
            <person name="Polle A."/>
            <person name="Pukkila P.J."/>
            <person name="Richardson P.M."/>
            <person name="Rouze P."/>
            <person name="Sanders I.R."/>
            <person name="Stajich J.E."/>
            <person name="Tunlid A."/>
            <person name="Tuskan G."/>
            <person name="Grigoriev I.V."/>
        </authorList>
    </citation>
    <scope>NUCLEOTIDE SEQUENCE [LARGE SCALE GENOMIC DNA]</scope>
    <source>
        <strain evidence="2">S238N-H82 / ATCC MYA-4686</strain>
    </source>
</reference>
<dbReference type="RefSeq" id="XP_001874419.1">
    <property type="nucleotide sequence ID" value="XM_001874384.1"/>
</dbReference>
<keyword evidence="2" id="KW-1185">Reference proteome</keyword>
<sequence length="228" mass="25387">MGDPSYLRLVPSSSATIPIDWTKVPEASKKFLLEGWGTDYSGTETDTESDSDSERIKRRPLPGTISDLAKMFDESKFFGYMTPELCTLLLDISEFGLVKPRLTETVGLPVGPHFYMKYLSEIWFVLFVPGQRDGITGYSPEIPDTGRIKLHFLCLFMRPFAKSHPQISFTPSTALSDSSYTSICLPGIRYNLPAYGGRLYSNILTKTPAQRKLSSCFDPRVGGMNKGG</sequence>
<protein>
    <submittedName>
        <fullName evidence="1">Predicted protein</fullName>
    </submittedName>
</protein>
<gene>
    <name evidence="1" type="ORF">LACBIDRAFT_321480</name>
</gene>
<evidence type="ECO:0000313" key="1">
    <source>
        <dbReference type="EMBL" id="EDR13860.1"/>
    </source>
</evidence>
<dbReference type="EMBL" id="DS547092">
    <property type="protein sequence ID" value="EDR13860.1"/>
    <property type="molecule type" value="Genomic_DNA"/>
</dbReference>
<dbReference type="GeneID" id="6071085"/>